<feature type="compositionally biased region" description="Polar residues" evidence="8">
    <location>
        <begin position="166"/>
        <end position="191"/>
    </location>
</feature>
<feature type="compositionally biased region" description="Pro residues" evidence="8">
    <location>
        <begin position="370"/>
        <end position="380"/>
    </location>
</feature>
<keyword evidence="4" id="KW-0597">Phosphoprotein</keyword>
<sequence>MIFVKNMNAAGQGTKKNSQTNSPSKLLSNEENETLFKIMGPRCQAQVSAIVQVFGTEPPNHSSWKKLHCGAATFTKDNTRRSYFIQVYDIVKEQKLLEQEIYNLFSYHVSLPFFHQFEGENQMIGLNFADNQEAEAFSKVITDRLEAKLRKKEERKRQQQLEMNAHQPQAQNQHRPQNTGQVSSVQPTHNTNRNRVRKGRRTHKIRKDQISEPTNFQHITHVGFDQDKGITSFNANDELNEFFKLAGVSQKLLQDDNTRKFIYDFIDQHGGVERATQESKVYGSIKRGPPPTASAEKEAHKASPVSPQQQKPALPSRNSTGGAPPPPPPPRPHVNNHPQAAPPPPPPPKEKSYPEREVATHGQPASNHSAPPPPPPPPRIPSSNGGAVGAPPPKIPVANGVGPVPPPPPPPPVGIPTPPVTVLPTPQSNSMQIPHPRSDLLAQIRQRPALNPVSQHKIEKSEKDSRTTLLSEIRNREYELKPVIIHEGDASPVATSVENSMAAMLAKALEGRAKVIQDESDSEDEDDEDEDEWDDN</sequence>
<dbReference type="GO" id="GO:0003779">
    <property type="term" value="F:actin binding"/>
    <property type="evidence" value="ECO:0007669"/>
    <property type="project" value="InterPro"/>
</dbReference>
<dbReference type="PANTHER" id="PTHR11202">
    <property type="entry name" value="SPROUTY-RELATED, EVH1 DOMAIN-CONTAINING PROTEIN FAMILY MEMBER"/>
    <property type="match status" value="1"/>
</dbReference>
<dbReference type="SMART" id="SM00285">
    <property type="entry name" value="PBD"/>
    <property type="match status" value="1"/>
</dbReference>
<keyword evidence="3" id="KW-0963">Cytoplasm</keyword>
<keyword evidence="13" id="KW-1185">Reference proteome</keyword>
<feature type="compositionally biased region" description="Polar residues" evidence="8">
    <location>
        <begin position="305"/>
        <end position="321"/>
    </location>
</feature>
<reference evidence="12 13" key="1">
    <citation type="journal article" date="2019" name="PLoS Biol.">
        <title>Sex chromosomes control vertical transmission of feminizing Wolbachia symbionts in an isopod.</title>
        <authorList>
            <person name="Becking T."/>
            <person name="Chebbi M.A."/>
            <person name="Giraud I."/>
            <person name="Moumen B."/>
            <person name="Laverre T."/>
            <person name="Caubet Y."/>
            <person name="Peccoud J."/>
            <person name="Gilbert C."/>
            <person name="Cordaux R."/>
        </authorList>
    </citation>
    <scope>NUCLEOTIDE SEQUENCE [LARGE SCALE GENOMIC DNA]</scope>
    <source>
        <strain evidence="12">ANa2</strain>
        <tissue evidence="12">Whole body excluding digestive tract and cuticle</tissue>
    </source>
</reference>
<dbReference type="SUPFAM" id="SSF50729">
    <property type="entry name" value="PH domain-like"/>
    <property type="match status" value="1"/>
</dbReference>
<dbReference type="Gene3D" id="2.30.29.30">
    <property type="entry name" value="Pleckstrin-homology domain (PH domain)/Phosphotyrosine-binding domain (PTB)"/>
    <property type="match status" value="1"/>
</dbReference>
<dbReference type="PANTHER" id="PTHR11202:SF36">
    <property type="entry name" value="ACTIN NUCLEATION-PROMOTING FACTOR WASL"/>
    <property type="match status" value="1"/>
</dbReference>
<evidence type="ECO:0000259" key="10">
    <source>
        <dbReference type="PROSITE" id="PS50229"/>
    </source>
</evidence>
<dbReference type="EMBL" id="SEYY01023919">
    <property type="protein sequence ID" value="KAB7494538.1"/>
    <property type="molecule type" value="Genomic_DNA"/>
</dbReference>
<evidence type="ECO:0000313" key="12">
    <source>
        <dbReference type="EMBL" id="KAB7494538.1"/>
    </source>
</evidence>
<evidence type="ECO:0000256" key="2">
    <source>
        <dbReference type="ARBA" id="ARBA00004245"/>
    </source>
</evidence>
<evidence type="ECO:0000259" key="11">
    <source>
        <dbReference type="PROSITE" id="PS51082"/>
    </source>
</evidence>
<evidence type="ECO:0000259" key="9">
    <source>
        <dbReference type="PROSITE" id="PS50108"/>
    </source>
</evidence>
<dbReference type="InterPro" id="IPR003124">
    <property type="entry name" value="WH2_dom"/>
</dbReference>
<dbReference type="PROSITE" id="PS51082">
    <property type="entry name" value="WH2"/>
    <property type="match status" value="1"/>
</dbReference>
<evidence type="ECO:0000256" key="7">
    <source>
        <dbReference type="ARBA" id="ARBA00023242"/>
    </source>
</evidence>
<dbReference type="GO" id="GO:0007015">
    <property type="term" value="P:actin filament organization"/>
    <property type="evidence" value="ECO:0007669"/>
    <property type="project" value="InterPro"/>
</dbReference>
<evidence type="ECO:0000256" key="3">
    <source>
        <dbReference type="ARBA" id="ARBA00022490"/>
    </source>
</evidence>
<evidence type="ECO:0000256" key="5">
    <source>
        <dbReference type="ARBA" id="ARBA00022737"/>
    </source>
</evidence>
<keyword evidence="5" id="KW-0677">Repeat</keyword>
<feature type="domain" description="CRIB" evidence="9">
    <location>
        <begin position="210"/>
        <end position="223"/>
    </location>
</feature>
<organism evidence="12 13">
    <name type="scientific">Armadillidium nasatum</name>
    <dbReference type="NCBI Taxonomy" id="96803"/>
    <lineage>
        <taxon>Eukaryota</taxon>
        <taxon>Metazoa</taxon>
        <taxon>Ecdysozoa</taxon>
        <taxon>Arthropoda</taxon>
        <taxon>Crustacea</taxon>
        <taxon>Multicrustacea</taxon>
        <taxon>Malacostraca</taxon>
        <taxon>Eumalacostraca</taxon>
        <taxon>Peracarida</taxon>
        <taxon>Isopoda</taxon>
        <taxon>Oniscidea</taxon>
        <taxon>Crinocheta</taxon>
        <taxon>Armadillidiidae</taxon>
        <taxon>Armadillidium</taxon>
    </lineage>
</organism>
<comment type="caution">
    <text evidence="12">The sequence shown here is derived from an EMBL/GenBank/DDBJ whole genome shotgun (WGS) entry which is preliminary data.</text>
</comment>
<dbReference type="CDD" id="cd00132">
    <property type="entry name" value="CRIB"/>
    <property type="match status" value="1"/>
</dbReference>
<evidence type="ECO:0000256" key="4">
    <source>
        <dbReference type="ARBA" id="ARBA00022553"/>
    </source>
</evidence>
<dbReference type="SMART" id="SM00461">
    <property type="entry name" value="WH1"/>
    <property type="match status" value="1"/>
</dbReference>
<evidence type="ECO:0000256" key="8">
    <source>
        <dbReference type="SAM" id="MobiDB-lite"/>
    </source>
</evidence>
<dbReference type="GO" id="GO:0005634">
    <property type="term" value="C:nucleus"/>
    <property type="evidence" value="ECO:0007669"/>
    <property type="project" value="UniProtKB-SubCell"/>
</dbReference>
<dbReference type="Pfam" id="PF00786">
    <property type="entry name" value="PBD"/>
    <property type="match status" value="1"/>
</dbReference>
<evidence type="ECO:0000256" key="1">
    <source>
        <dbReference type="ARBA" id="ARBA00004123"/>
    </source>
</evidence>
<feature type="compositionally biased region" description="Polar residues" evidence="8">
    <location>
        <begin position="9"/>
        <end position="26"/>
    </location>
</feature>
<dbReference type="CDD" id="cd01205">
    <property type="entry name" value="EVH1_WASP-like"/>
    <property type="match status" value="1"/>
</dbReference>
<evidence type="ECO:0000313" key="13">
    <source>
        <dbReference type="Proteomes" id="UP000326759"/>
    </source>
</evidence>
<dbReference type="OrthoDB" id="8963340at2759"/>
<feature type="compositionally biased region" description="Acidic residues" evidence="8">
    <location>
        <begin position="518"/>
        <end position="536"/>
    </location>
</feature>
<feature type="compositionally biased region" description="Pro residues" evidence="8">
    <location>
        <begin position="403"/>
        <end position="421"/>
    </location>
</feature>
<proteinExistence type="predicted"/>
<feature type="region of interest" description="Disordered" evidence="8">
    <location>
        <begin position="274"/>
        <end position="434"/>
    </location>
</feature>
<feature type="compositionally biased region" description="Basic and acidic residues" evidence="8">
    <location>
        <begin position="456"/>
        <end position="466"/>
    </location>
</feature>
<evidence type="ECO:0000256" key="6">
    <source>
        <dbReference type="ARBA" id="ARBA00023212"/>
    </source>
</evidence>
<dbReference type="PROSITE" id="PS50108">
    <property type="entry name" value="CRIB"/>
    <property type="match status" value="1"/>
</dbReference>
<feature type="region of interest" description="Disordered" evidence="8">
    <location>
        <begin position="150"/>
        <end position="213"/>
    </location>
</feature>
<comment type="subcellular location">
    <subcellularLocation>
        <location evidence="2">Cytoplasm</location>
        <location evidence="2">Cytoskeleton</location>
    </subcellularLocation>
    <subcellularLocation>
        <location evidence="1">Nucleus</location>
    </subcellularLocation>
</comment>
<feature type="region of interest" description="Disordered" evidence="8">
    <location>
        <begin position="1"/>
        <end position="26"/>
    </location>
</feature>
<gene>
    <name evidence="12" type="primary">WAS</name>
    <name evidence="12" type="ORF">Anas_06290</name>
</gene>
<dbReference type="PROSITE" id="PS50229">
    <property type="entry name" value="WH1"/>
    <property type="match status" value="1"/>
</dbReference>
<protein>
    <submittedName>
        <fullName evidence="12">Wiskott-Aldrich syndrome protein</fullName>
    </submittedName>
</protein>
<dbReference type="InterPro" id="IPR011993">
    <property type="entry name" value="PH-like_dom_sf"/>
</dbReference>
<feature type="region of interest" description="Disordered" evidence="8">
    <location>
        <begin position="513"/>
        <end position="536"/>
    </location>
</feature>
<feature type="compositionally biased region" description="Basic residues" evidence="8">
    <location>
        <begin position="192"/>
        <end position="206"/>
    </location>
</feature>
<name>A0A5N5SLG0_9CRUS</name>
<dbReference type="Gene3D" id="6.10.280.150">
    <property type="match status" value="1"/>
</dbReference>
<feature type="domain" description="WH2" evidence="11">
    <location>
        <begin position="436"/>
        <end position="453"/>
    </location>
</feature>
<keyword evidence="7" id="KW-0539">Nucleus</keyword>
<dbReference type="GO" id="GO:0005856">
    <property type="term" value="C:cytoskeleton"/>
    <property type="evidence" value="ECO:0007669"/>
    <property type="project" value="UniProtKB-SubCell"/>
</dbReference>
<feature type="domain" description="WH1" evidence="10">
    <location>
        <begin position="38"/>
        <end position="148"/>
    </location>
</feature>
<dbReference type="AlphaFoldDB" id="A0A5N5SLG0"/>
<dbReference type="InterPro" id="IPR000697">
    <property type="entry name" value="WH1/EVH1_dom"/>
</dbReference>
<dbReference type="Proteomes" id="UP000326759">
    <property type="component" value="Unassembled WGS sequence"/>
</dbReference>
<dbReference type="Pfam" id="PF00568">
    <property type="entry name" value="WH1"/>
    <property type="match status" value="1"/>
</dbReference>
<dbReference type="InterPro" id="IPR033927">
    <property type="entry name" value="WASPfam_EVH1"/>
</dbReference>
<feature type="region of interest" description="Disordered" evidence="8">
    <location>
        <begin position="449"/>
        <end position="468"/>
    </location>
</feature>
<dbReference type="InterPro" id="IPR000095">
    <property type="entry name" value="CRIB_dom"/>
</dbReference>
<dbReference type="SUPFAM" id="SSF47912">
    <property type="entry name" value="Wiscott-Aldrich syndrome protein, WASP, C-terminal domain"/>
    <property type="match status" value="1"/>
</dbReference>
<feature type="compositionally biased region" description="Basic and acidic residues" evidence="8">
    <location>
        <begin position="150"/>
        <end position="159"/>
    </location>
</feature>
<dbReference type="SMART" id="SM00246">
    <property type="entry name" value="WH2"/>
    <property type="match status" value="2"/>
</dbReference>
<dbReference type="Gene3D" id="3.90.810.10">
    <property type="entry name" value="CRIB domain"/>
    <property type="match status" value="1"/>
</dbReference>
<dbReference type="InterPro" id="IPR011026">
    <property type="entry name" value="WAS_C"/>
</dbReference>
<feature type="compositionally biased region" description="Basic and acidic residues" evidence="8">
    <location>
        <begin position="348"/>
        <end position="359"/>
    </location>
</feature>
<keyword evidence="6" id="KW-0206">Cytoskeleton</keyword>
<accession>A0A5N5SLG0</accession>
<dbReference type="FunFam" id="2.30.29.30:FF:000130">
    <property type="entry name" value="neural Wiskott-Aldrich syndrome protein"/>
    <property type="match status" value="1"/>
</dbReference>
<feature type="compositionally biased region" description="Pro residues" evidence="8">
    <location>
        <begin position="323"/>
        <end position="332"/>
    </location>
</feature>
<dbReference type="InterPro" id="IPR036936">
    <property type="entry name" value="CRIB_dom_sf"/>
</dbReference>